<sequence length="228" mass="23846">MNPTGYREAAAPGLACAWRAALPAGAAGPFVQAVVPDGCVDVVWWERSGLVEVAGPDTGPAPATLRPGDRLAGVRFRPGTAARVLGVPLDALRDARTPLADLWGARGDRLAEALAGAADPATTLAEAMRPGSPDPLLAPLLRELRSGSVRRAAEELGFGERQLRRRTLAAFGYGPKTLQRVMRFQSALRLARAGTPFADVAHATGYADQAHLAHEVRALGGVPLGDLL</sequence>
<comment type="caution">
    <text evidence="5">The sequence shown here is derived from an EMBL/GenBank/DDBJ whole genome shotgun (WGS) entry which is preliminary data.</text>
</comment>
<dbReference type="RefSeq" id="WP_220162524.1">
    <property type="nucleotide sequence ID" value="NZ_JAIBOA010000001.1"/>
</dbReference>
<protein>
    <submittedName>
        <fullName evidence="5">Helix-turn-helix domain-containing protein</fullName>
    </submittedName>
</protein>
<evidence type="ECO:0000256" key="2">
    <source>
        <dbReference type="ARBA" id="ARBA00023125"/>
    </source>
</evidence>
<name>A0ABS7FL57_9ACTN</name>
<evidence type="ECO:0000313" key="6">
    <source>
        <dbReference type="Proteomes" id="UP000774570"/>
    </source>
</evidence>
<evidence type="ECO:0000313" key="5">
    <source>
        <dbReference type="EMBL" id="MBW8481091.1"/>
    </source>
</evidence>
<dbReference type="Proteomes" id="UP000774570">
    <property type="component" value="Unassembled WGS sequence"/>
</dbReference>
<organism evidence="5 6">
    <name type="scientific">Actinomadura parmotrematis</name>
    <dbReference type="NCBI Taxonomy" id="2864039"/>
    <lineage>
        <taxon>Bacteria</taxon>
        <taxon>Bacillati</taxon>
        <taxon>Actinomycetota</taxon>
        <taxon>Actinomycetes</taxon>
        <taxon>Streptosporangiales</taxon>
        <taxon>Thermomonosporaceae</taxon>
        <taxon>Actinomadura</taxon>
    </lineage>
</organism>
<dbReference type="InterPro" id="IPR050204">
    <property type="entry name" value="AraC_XylS_family_regulators"/>
</dbReference>
<accession>A0ABS7FL57</accession>
<gene>
    <name evidence="5" type="ORF">K1Y72_01825</name>
</gene>
<dbReference type="PANTHER" id="PTHR46796">
    <property type="entry name" value="HTH-TYPE TRANSCRIPTIONAL ACTIVATOR RHAS-RELATED"/>
    <property type="match status" value="1"/>
</dbReference>
<dbReference type="InterPro" id="IPR046532">
    <property type="entry name" value="DUF6597"/>
</dbReference>
<dbReference type="Pfam" id="PF20240">
    <property type="entry name" value="DUF6597"/>
    <property type="match status" value="1"/>
</dbReference>
<reference evidence="5 6" key="1">
    <citation type="submission" date="2021-07" db="EMBL/GenBank/DDBJ databases">
        <title>Actinomadura sp. PM05-2 isolated from lichen.</title>
        <authorList>
            <person name="Somphong A."/>
            <person name="Phongsopitanun W."/>
            <person name="Tanasupawat S."/>
            <person name="Peongsungnone V."/>
        </authorList>
    </citation>
    <scope>NUCLEOTIDE SEQUENCE [LARGE SCALE GENOMIC DNA]</scope>
    <source>
        <strain evidence="5 6">PM05-2</strain>
    </source>
</reference>
<dbReference type="SMART" id="SM00342">
    <property type="entry name" value="HTH_ARAC"/>
    <property type="match status" value="1"/>
</dbReference>
<dbReference type="EMBL" id="JAIBOA010000001">
    <property type="protein sequence ID" value="MBW8481091.1"/>
    <property type="molecule type" value="Genomic_DNA"/>
</dbReference>
<dbReference type="Pfam" id="PF12833">
    <property type="entry name" value="HTH_18"/>
    <property type="match status" value="1"/>
</dbReference>
<feature type="domain" description="HTH araC/xylS-type" evidence="4">
    <location>
        <begin position="134"/>
        <end position="228"/>
    </location>
</feature>
<dbReference type="PROSITE" id="PS01124">
    <property type="entry name" value="HTH_ARAC_FAMILY_2"/>
    <property type="match status" value="1"/>
</dbReference>
<keyword evidence="3" id="KW-0804">Transcription</keyword>
<evidence type="ECO:0000256" key="3">
    <source>
        <dbReference type="ARBA" id="ARBA00023163"/>
    </source>
</evidence>
<keyword evidence="6" id="KW-1185">Reference proteome</keyword>
<keyword evidence="1" id="KW-0805">Transcription regulation</keyword>
<evidence type="ECO:0000259" key="4">
    <source>
        <dbReference type="PROSITE" id="PS01124"/>
    </source>
</evidence>
<dbReference type="PANTHER" id="PTHR46796:SF15">
    <property type="entry name" value="BLL1074 PROTEIN"/>
    <property type="match status" value="1"/>
</dbReference>
<keyword evidence="2" id="KW-0238">DNA-binding</keyword>
<evidence type="ECO:0000256" key="1">
    <source>
        <dbReference type="ARBA" id="ARBA00023015"/>
    </source>
</evidence>
<dbReference type="InterPro" id="IPR018060">
    <property type="entry name" value="HTH_AraC"/>
</dbReference>
<proteinExistence type="predicted"/>
<dbReference type="Gene3D" id="1.10.10.60">
    <property type="entry name" value="Homeodomain-like"/>
    <property type="match status" value="1"/>
</dbReference>